<organism evidence="1 2">
    <name type="scientific">Escherichia coli</name>
    <dbReference type="NCBI Taxonomy" id="562"/>
    <lineage>
        <taxon>Bacteria</taxon>
        <taxon>Pseudomonadati</taxon>
        <taxon>Pseudomonadota</taxon>
        <taxon>Gammaproteobacteria</taxon>
        <taxon>Enterobacterales</taxon>
        <taxon>Enterobacteriaceae</taxon>
        <taxon>Escherichia</taxon>
    </lineage>
</organism>
<sequence length="270" mass="31317">MKQNDIETRMATAKIIDHLSFGVTLIASHERVKQELCNATYSILGAKDSIPIDQLVWTKLSYIFGDYHPYDTSFDAAEELIIQKSFFDHMWDISLVEMMNHINYESWEQFDWQKTAEMLNLANKEHTNELRSYQHAYRIEFDGVLSLFNEQLIQIFKEAYKAGYNNDEINNKKKSKNEKLKQFAQLVRTLHIGASCHAAVRWDQKRQLNGNDLLDFHHAEAALGYCDLFLTEKPLKVQVSQEHLGLRELFSCSVESSASEGLKILNMCKI</sequence>
<accession>A0AAW4F8R5</accession>
<dbReference type="AlphaFoldDB" id="A0AAW4F8R5"/>
<dbReference type="Proteomes" id="UP000655659">
    <property type="component" value="Unassembled WGS sequence"/>
</dbReference>
<dbReference type="EMBL" id="JAETYU010000023">
    <property type="protein sequence ID" value="MBL6205023.1"/>
    <property type="molecule type" value="Genomic_DNA"/>
</dbReference>
<evidence type="ECO:0000313" key="2">
    <source>
        <dbReference type="Proteomes" id="UP000655659"/>
    </source>
</evidence>
<proteinExistence type="predicted"/>
<name>A0AAW4F8R5_ECOLX</name>
<comment type="caution">
    <text evidence="1">The sequence shown here is derived from an EMBL/GenBank/DDBJ whole genome shotgun (WGS) entry which is preliminary data.</text>
</comment>
<evidence type="ECO:0000313" key="1">
    <source>
        <dbReference type="EMBL" id="MBL6205023.1"/>
    </source>
</evidence>
<protein>
    <submittedName>
        <fullName evidence="1">Uncharacterized protein</fullName>
    </submittedName>
</protein>
<gene>
    <name evidence="1" type="ORF">JNA68_17715</name>
</gene>
<reference evidence="1" key="1">
    <citation type="submission" date="2021-01" db="EMBL/GenBank/DDBJ databases">
        <title>Genomes of Escherichia coli STEC strains from raw meat-based diets for companion animals.</title>
        <authorList>
            <person name="Stevens M.J.A."/>
            <person name="Stephan R."/>
        </authorList>
    </citation>
    <scope>NUCLEOTIDE SEQUENCE</scope>
    <source>
        <strain evidence="1">ATC7-7</strain>
    </source>
</reference>